<evidence type="ECO:0000313" key="2">
    <source>
        <dbReference type="EMBL" id="ORZ33299.1"/>
    </source>
</evidence>
<comment type="caution">
    <text evidence="2">The sequence shown here is derived from an EMBL/GenBank/DDBJ whole genome shotgun (WGS) entry which is preliminary data.</text>
</comment>
<reference evidence="2 3" key="1">
    <citation type="submission" date="2016-07" db="EMBL/GenBank/DDBJ databases">
        <title>Pervasive Adenine N6-methylation of Active Genes in Fungi.</title>
        <authorList>
            <consortium name="DOE Joint Genome Institute"/>
            <person name="Mondo S.J."/>
            <person name="Dannebaum R.O."/>
            <person name="Kuo R.C."/>
            <person name="Labutti K."/>
            <person name="Haridas S."/>
            <person name="Kuo A."/>
            <person name="Salamov A."/>
            <person name="Ahrendt S.R."/>
            <person name="Lipzen A."/>
            <person name="Sullivan W."/>
            <person name="Andreopoulos W.B."/>
            <person name="Clum A."/>
            <person name="Lindquist E."/>
            <person name="Daum C."/>
            <person name="Ramamoorthy G.K."/>
            <person name="Gryganskyi A."/>
            <person name="Culley D."/>
            <person name="Magnuson J.K."/>
            <person name="James T.Y."/>
            <person name="O'Malley M.A."/>
            <person name="Stajich J.E."/>
            <person name="Spatafora J.W."/>
            <person name="Visel A."/>
            <person name="Grigoriev I.V."/>
        </authorList>
    </citation>
    <scope>NUCLEOTIDE SEQUENCE [LARGE SCALE GENOMIC DNA]</scope>
    <source>
        <strain evidence="2 3">PL171</strain>
    </source>
</reference>
<protein>
    <submittedName>
        <fullName evidence="2">Uncharacterized protein</fullName>
    </submittedName>
</protein>
<organism evidence="2 3">
    <name type="scientific">Catenaria anguillulae PL171</name>
    <dbReference type="NCBI Taxonomy" id="765915"/>
    <lineage>
        <taxon>Eukaryota</taxon>
        <taxon>Fungi</taxon>
        <taxon>Fungi incertae sedis</taxon>
        <taxon>Blastocladiomycota</taxon>
        <taxon>Blastocladiomycetes</taxon>
        <taxon>Blastocladiales</taxon>
        <taxon>Catenariaceae</taxon>
        <taxon>Catenaria</taxon>
    </lineage>
</organism>
<proteinExistence type="predicted"/>
<gene>
    <name evidence="2" type="ORF">BCR44DRAFT_38835</name>
</gene>
<evidence type="ECO:0000256" key="1">
    <source>
        <dbReference type="SAM" id="MobiDB-lite"/>
    </source>
</evidence>
<accession>A0A1Y2HFI2</accession>
<keyword evidence="3" id="KW-1185">Reference proteome</keyword>
<sequence>MAAATSPPLLPFDRAKPILALCVHLAARSLNRSAPQHPPTTATSASALAT</sequence>
<dbReference type="AlphaFoldDB" id="A0A1Y2HFI2"/>
<feature type="compositionally biased region" description="Low complexity" evidence="1">
    <location>
        <begin position="33"/>
        <end position="50"/>
    </location>
</feature>
<feature type="non-terminal residue" evidence="2">
    <location>
        <position position="50"/>
    </location>
</feature>
<feature type="region of interest" description="Disordered" evidence="1">
    <location>
        <begin position="30"/>
        <end position="50"/>
    </location>
</feature>
<dbReference type="EMBL" id="MCFL01000037">
    <property type="protein sequence ID" value="ORZ33299.1"/>
    <property type="molecule type" value="Genomic_DNA"/>
</dbReference>
<evidence type="ECO:0000313" key="3">
    <source>
        <dbReference type="Proteomes" id="UP000193411"/>
    </source>
</evidence>
<name>A0A1Y2HFI2_9FUNG</name>
<dbReference type="Proteomes" id="UP000193411">
    <property type="component" value="Unassembled WGS sequence"/>
</dbReference>